<proteinExistence type="inferred from homology"/>
<organism evidence="6 7">
    <name type="scientific">Streptomyces coelicoflavus</name>
    <dbReference type="NCBI Taxonomy" id="285562"/>
    <lineage>
        <taxon>Bacteria</taxon>
        <taxon>Bacillati</taxon>
        <taxon>Actinomycetota</taxon>
        <taxon>Actinomycetes</taxon>
        <taxon>Kitasatosporales</taxon>
        <taxon>Streptomycetaceae</taxon>
        <taxon>Streptomyces</taxon>
    </lineage>
</organism>
<keyword evidence="3" id="KW-0731">Sigma factor</keyword>
<dbReference type="SUPFAM" id="SSF88659">
    <property type="entry name" value="Sigma3 and sigma4 domains of RNA polymerase sigma factors"/>
    <property type="match status" value="1"/>
</dbReference>
<keyword evidence="2" id="KW-0805">Transcription regulation</keyword>
<dbReference type="EMBL" id="JAAGMA010000963">
    <property type="protein sequence ID" value="NEB14223.1"/>
    <property type="molecule type" value="Genomic_DNA"/>
</dbReference>
<evidence type="ECO:0000256" key="1">
    <source>
        <dbReference type="ARBA" id="ARBA00010641"/>
    </source>
</evidence>
<feature type="domain" description="RNA polymerase sigma factor 70 region 4 type 2" evidence="5">
    <location>
        <begin position="8"/>
        <end position="44"/>
    </location>
</feature>
<name>A0A7K3PWA2_9ACTN</name>
<accession>A0A7K3PWA2</accession>
<reference evidence="6 7" key="1">
    <citation type="submission" date="2020-01" db="EMBL/GenBank/DDBJ databases">
        <title>Insect and environment-associated Actinomycetes.</title>
        <authorList>
            <person name="Currrie C."/>
            <person name="Chevrette M."/>
            <person name="Carlson C."/>
            <person name="Stubbendieck R."/>
            <person name="Wendt-Pienkowski E."/>
        </authorList>
    </citation>
    <scope>NUCLEOTIDE SEQUENCE [LARGE SCALE GENOMIC DNA]</scope>
    <source>
        <strain evidence="6 7">SID14163</strain>
    </source>
</reference>
<comment type="similarity">
    <text evidence="1">Belongs to the sigma-70 factor family. ECF subfamily.</text>
</comment>
<dbReference type="Pfam" id="PF08281">
    <property type="entry name" value="Sigma70_r4_2"/>
    <property type="match status" value="1"/>
</dbReference>
<gene>
    <name evidence="6" type="ORF">G3I32_36270</name>
</gene>
<evidence type="ECO:0000313" key="7">
    <source>
        <dbReference type="Proteomes" id="UP000470446"/>
    </source>
</evidence>
<dbReference type="AlphaFoldDB" id="A0A7K3PWA2"/>
<keyword evidence="4" id="KW-0804">Transcription</keyword>
<dbReference type="InterPro" id="IPR013249">
    <property type="entry name" value="RNA_pol_sigma70_r4_t2"/>
</dbReference>
<dbReference type="Proteomes" id="UP000470446">
    <property type="component" value="Unassembled WGS sequence"/>
</dbReference>
<dbReference type="InterPro" id="IPR036388">
    <property type="entry name" value="WH-like_DNA-bd_sf"/>
</dbReference>
<dbReference type="InterPro" id="IPR013324">
    <property type="entry name" value="RNA_pol_sigma_r3/r4-like"/>
</dbReference>
<dbReference type="GO" id="GO:0016987">
    <property type="term" value="F:sigma factor activity"/>
    <property type="evidence" value="ECO:0007669"/>
    <property type="project" value="UniProtKB-KW"/>
</dbReference>
<evidence type="ECO:0000313" key="6">
    <source>
        <dbReference type="EMBL" id="NEB14223.1"/>
    </source>
</evidence>
<dbReference type="Gene3D" id="1.10.10.10">
    <property type="entry name" value="Winged helix-like DNA-binding domain superfamily/Winged helix DNA-binding domain"/>
    <property type="match status" value="1"/>
</dbReference>
<comment type="caution">
    <text evidence="6">The sequence shown here is derived from an EMBL/GenBank/DDBJ whole genome shotgun (WGS) entry which is preliminary data.</text>
</comment>
<sequence length="141" mass="16304">MSTGDLVAFLMHALYGYSTSDIATHLRRDERAVDQQIARTYARLNRLLEEELKGRGGTLLVDDGLRRLIRRSTVEFWAPWCEWCDHALPTSVTHVDFEAVLCRDAPLSRPRGRPRRYCSAACRQKAYRWRRAIAEQPVDAE</sequence>
<dbReference type="GO" id="GO:0006352">
    <property type="term" value="P:DNA-templated transcription initiation"/>
    <property type="evidence" value="ECO:0007669"/>
    <property type="project" value="InterPro"/>
</dbReference>
<evidence type="ECO:0000256" key="3">
    <source>
        <dbReference type="ARBA" id="ARBA00023082"/>
    </source>
</evidence>
<evidence type="ECO:0000259" key="5">
    <source>
        <dbReference type="Pfam" id="PF08281"/>
    </source>
</evidence>
<protein>
    <recommendedName>
        <fullName evidence="5">RNA polymerase sigma factor 70 region 4 type 2 domain-containing protein</fullName>
    </recommendedName>
</protein>
<dbReference type="GO" id="GO:0003677">
    <property type="term" value="F:DNA binding"/>
    <property type="evidence" value="ECO:0007669"/>
    <property type="project" value="InterPro"/>
</dbReference>
<evidence type="ECO:0000256" key="4">
    <source>
        <dbReference type="ARBA" id="ARBA00023163"/>
    </source>
</evidence>
<evidence type="ECO:0000256" key="2">
    <source>
        <dbReference type="ARBA" id="ARBA00023015"/>
    </source>
</evidence>